<reference evidence="1" key="1">
    <citation type="journal article" date="2023" name="IScience">
        <title>Live-bearing cockroach genome reveals convergent evolutionary mechanisms linked to viviparity in insects and beyond.</title>
        <authorList>
            <person name="Fouks B."/>
            <person name="Harrison M.C."/>
            <person name="Mikhailova A.A."/>
            <person name="Marchal E."/>
            <person name="English S."/>
            <person name="Carruthers M."/>
            <person name="Jennings E.C."/>
            <person name="Chiamaka E.L."/>
            <person name="Frigard R.A."/>
            <person name="Pippel M."/>
            <person name="Attardo G.M."/>
            <person name="Benoit J.B."/>
            <person name="Bornberg-Bauer E."/>
            <person name="Tobe S.S."/>
        </authorList>
    </citation>
    <scope>NUCLEOTIDE SEQUENCE</scope>
    <source>
        <strain evidence="1">Stay&amp;Tobe</strain>
    </source>
</reference>
<feature type="non-terminal residue" evidence="1">
    <location>
        <position position="116"/>
    </location>
</feature>
<dbReference type="AlphaFoldDB" id="A0AAD8ABX3"/>
<evidence type="ECO:0000313" key="1">
    <source>
        <dbReference type="EMBL" id="KAJ9596167.1"/>
    </source>
</evidence>
<keyword evidence="2" id="KW-1185">Reference proteome</keyword>
<dbReference type="Proteomes" id="UP001233999">
    <property type="component" value="Unassembled WGS sequence"/>
</dbReference>
<dbReference type="EMBL" id="JASPKZ010002208">
    <property type="protein sequence ID" value="KAJ9596167.1"/>
    <property type="molecule type" value="Genomic_DNA"/>
</dbReference>
<proteinExistence type="predicted"/>
<comment type="caution">
    <text evidence="1">The sequence shown here is derived from an EMBL/GenBank/DDBJ whole genome shotgun (WGS) entry which is preliminary data.</text>
</comment>
<protein>
    <submittedName>
        <fullName evidence="1">Uncharacterized protein</fullName>
    </submittedName>
</protein>
<reference evidence="1" key="2">
    <citation type="submission" date="2023-05" db="EMBL/GenBank/DDBJ databases">
        <authorList>
            <person name="Fouks B."/>
        </authorList>
    </citation>
    <scope>NUCLEOTIDE SEQUENCE</scope>
    <source>
        <strain evidence="1">Stay&amp;Tobe</strain>
        <tissue evidence="1">Testes</tissue>
    </source>
</reference>
<organism evidence="1 2">
    <name type="scientific">Diploptera punctata</name>
    <name type="common">Pacific beetle cockroach</name>
    <dbReference type="NCBI Taxonomy" id="6984"/>
    <lineage>
        <taxon>Eukaryota</taxon>
        <taxon>Metazoa</taxon>
        <taxon>Ecdysozoa</taxon>
        <taxon>Arthropoda</taxon>
        <taxon>Hexapoda</taxon>
        <taxon>Insecta</taxon>
        <taxon>Pterygota</taxon>
        <taxon>Neoptera</taxon>
        <taxon>Polyneoptera</taxon>
        <taxon>Dictyoptera</taxon>
        <taxon>Blattodea</taxon>
        <taxon>Blaberoidea</taxon>
        <taxon>Blaberidae</taxon>
        <taxon>Diplopterinae</taxon>
        <taxon>Diploptera</taxon>
    </lineage>
</organism>
<accession>A0AAD8ABX3</accession>
<evidence type="ECO:0000313" key="2">
    <source>
        <dbReference type="Proteomes" id="UP001233999"/>
    </source>
</evidence>
<name>A0AAD8ABX3_DIPPU</name>
<sequence length="116" mass="13676">IVLTIYAIRTSAVSCPYLKHLTVRYLVNLSFGFSVQTLPSGVKFRHEQRRMGCIDYRIFIKRVKYYSDLNGEARFQNSRNKHFSRHPRKIYIQNRIPDACGNNSKINRYGWDVKSS</sequence>
<gene>
    <name evidence="1" type="ORF">L9F63_027209</name>
</gene>